<evidence type="ECO:0000259" key="3">
    <source>
        <dbReference type="Pfam" id="PF07717"/>
    </source>
</evidence>
<feature type="compositionally biased region" description="Basic and acidic residues" evidence="2">
    <location>
        <begin position="1"/>
        <end position="11"/>
    </location>
</feature>
<organism evidence="4 5">
    <name type="scientific">Monoraphidium neglectum</name>
    <dbReference type="NCBI Taxonomy" id="145388"/>
    <lineage>
        <taxon>Eukaryota</taxon>
        <taxon>Viridiplantae</taxon>
        <taxon>Chlorophyta</taxon>
        <taxon>core chlorophytes</taxon>
        <taxon>Chlorophyceae</taxon>
        <taxon>CS clade</taxon>
        <taxon>Sphaeropleales</taxon>
        <taxon>Selenastraceae</taxon>
        <taxon>Monoraphidium</taxon>
    </lineage>
</organism>
<feature type="compositionally biased region" description="Low complexity" evidence="2">
    <location>
        <begin position="287"/>
        <end position="300"/>
    </location>
</feature>
<gene>
    <name evidence="4" type="ORF">MNEG_12230</name>
</gene>
<reference evidence="4 5" key="1">
    <citation type="journal article" date="2013" name="BMC Genomics">
        <title>Reconstruction of the lipid metabolism for the microalga Monoraphidium neglectum from its genome sequence reveals characteristics suitable for biofuel production.</title>
        <authorList>
            <person name="Bogen C."/>
            <person name="Al-Dilaimi A."/>
            <person name="Albersmeier A."/>
            <person name="Wichmann J."/>
            <person name="Grundmann M."/>
            <person name="Rupp O."/>
            <person name="Lauersen K.J."/>
            <person name="Blifernez-Klassen O."/>
            <person name="Kalinowski J."/>
            <person name="Goesmann A."/>
            <person name="Mussgnug J.H."/>
            <person name="Kruse O."/>
        </authorList>
    </citation>
    <scope>NUCLEOTIDE SEQUENCE [LARGE SCALE GENOMIC DNA]</scope>
    <source>
        <strain evidence="4 5">SAG 48.87</strain>
    </source>
</reference>
<dbReference type="KEGG" id="mng:MNEG_12230"/>
<dbReference type="GeneID" id="25729572"/>
<dbReference type="Pfam" id="PF07717">
    <property type="entry name" value="OB_NTP_bind"/>
    <property type="match status" value="1"/>
</dbReference>
<dbReference type="AlphaFoldDB" id="A0A0D2M331"/>
<evidence type="ECO:0000256" key="1">
    <source>
        <dbReference type="ARBA" id="ARBA00022806"/>
    </source>
</evidence>
<dbReference type="GO" id="GO:0004386">
    <property type="term" value="F:helicase activity"/>
    <property type="evidence" value="ECO:0007669"/>
    <property type="project" value="UniProtKB-KW"/>
</dbReference>
<feature type="region of interest" description="Disordered" evidence="2">
    <location>
        <begin position="1"/>
        <end position="111"/>
    </location>
</feature>
<keyword evidence="1" id="KW-0547">Nucleotide-binding</keyword>
<dbReference type="STRING" id="145388.A0A0D2M331"/>
<evidence type="ECO:0000313" key="4">
    <source>
        <dbReference type="EMBL" id="KIY95731.1"/>
    </source>
</evidence>
<dbReference type="InterPro" id="IPR011709">
    <property type="entry name" value="DEAD-box_helicase_OB_fold"/>
</dbReference>
<evidence type="ECO:0000256" key="2">
    <source>
        <dbReference type="SAM" id="MobiDB-lite"/>
    </source>
</evidence>
<dbReference type="OrthoDB" id="529964at2759"/>
<dbReference type="Proteomes" id="UP000054498">
    <property type="component" value="Unassembled WGS sequence"/>
</dbReference>
<keyword evidence="1" id="KW-0067">ATP-binding</keyword>
<proteinExistence type="predicted"/>
<keyword evidence="1" id="KW-0378">Hydrolase</keyword>
<sequence length="300" mass="30867">MNFARDVRRQLEGIVGPGGRLLDQADGGGDGARREQAGAGPNGRDYAKGGGERDRKRRRSAEGGGAADGSERPPPPSPGSLNRSGSLRGIGPANGAGRGGGGGSGASAAPPSAARLDALRHALTIGFANRIARRMRMHNGYKTMNAAGQLAQLHPGSGHLNADDEGLLPEWVIYHELVATSRPFLRQVCPVEYRWVEPLLPKLGSVDVKRLSKGRLLSQQEEAAAAAAAAAAAKGGSGGGSARGAHAAAGEGAKGRGAGAEGEAGAQPVKRNDDKAVDAARQRYLQRKQQQAAAQPARKR</sequence>
<accession>A0A0D2M331</accession>
<keyword evidence="1" id="KW-0347">Helicase</keyword>
<feature type="compositionally biased region" description="Gly residues" evidence="2">
    <location>
        <begin position="92"/>
        <end position="105"/>
    </location>
</feature>
<feature type="compositionally biased region" description="Basic and acidic residues" evidence="2">
    <location>
        <begin position="270"/>
        <end position="281"/>
    </location>
</feature>
<dbReference type="EMBL" id="KK103353">
    <property type="protein sequence ID" value="KIY95731.1"/>
    <property type="molecule type" value="Genomic_DNA"/>
</dbReference>
<feature type="region of interest" description="Disordered" evidence="2">
    <location>
        <begin position="234"/>
        <end position="300"/>
    </location>
</feature>
<feature type="compositionally biased region" description="Low complexity" evidence="2">
    <location>
        <begin position="79"/>
        <end position="91"/>
    </location>
</feature>
<dbReference type="RefSeq" id="XP_013894751.1">
    <property type="nucleotide sequence ID" value="XM_014039297.1"/>
</dbReference>
<feature type="compositionally biased region" description="Basic and acidic residues" evidence="2">
    <location>
        <begin position="45"/>
        <end position="54"/>
    </location>
</feature>
<protein>
    <recommendedName>
        <fullName evidence="3">DEAD-box helicase OB fold domain-containing protein</fullName>
    </recommendedName>
</protein>
<keyword evidence="5" id="KW-1185">Reference proteome</keyword>
<feature type="domain" description="DEAD-box helicase OB fold" evidence="3">
    <location>
        <begin position="119"/>
        <end position="202"/>
    </location>
</feature>
<name>A0A0D2M331_9CHLO</name>
<evidence type="ECO:0000313" key="5">
    <source>
        <dbReference type="Proteomes" id="UP000054498"/>
    </source>
</evidence>